<evidence type="ECO:0000313" key="4">
    <source>
        <dbReference type="Proteomes" id="UP000003490"/>
    </source>
</evidence>
<proteinExistence type="predicted"/>
<dbReference type="SUPFAM" id="SSF51658">
    <property type="entry name" value="Xylose isomerase-like"/>
    <property type="match status" value="1"/>
</dbReference>
<evidence type="ECO:0000313" key="5">
    <source>
        <dbReference type="Proteomes" id="UP000220611"/>
    </source>
</evidence>
<keyword evidence="2" id="KW-0255">Endonuclease</keyword>
<sequence>MYLAGRSHIIKNRSLIDTMRMFHKMGYGGLELSLQHGMGTWLDVNYLDDYVIEKVNEVSRELDFPITALACHQNYVNDDDTYEIEKRLLKAAPKYHTVSNTVILSTFMPFEIRELNEKEVYAQLIERTRELCKIAEDSGVRLAIEVEPNQLIHSLKIFFHVAEKVGSPALKLNFDVGHIYLSEVDIEAAIDRSKDFIVYSHIDNMCMGEHCHKLPWEGEIDLRAVYQKLKDTCYDGPVSLDIYLQDYEAAAPQCLDYINREVFDPINAGNK</sequence>
<accession>A7VS01</accession>
<evidence type="ECO:0000313" key="2">
    <source>
        <dbReference type="EMBL" id="EDO61831.1"/>
    </source>
</evidence>
<dbReference type="GO" id="GO:0004519">
    <property type="term" value="F:endonuclease activity"/>
    <property type="evidence" value="ECO:0007669"/>
    <property type="project" value="UniProtKB-KW"/>
</dbReference>
<dbReference type="EMBL" id="ABCB02000017">
    <property type="protein sequence ID" value="EDO61831.1"/>
    <property type="molecule type" value="Genomic_DNA"/>
</dbReference>
<reference evidence="3 5" key="3">
    <citation type="submission" date="2017-07" db="EMBL/GenBank/DDBJ databases">
        <title>Prevalence of linear plasmids in Cutibacterium (Propionibacterium) acnes isolates obtained from prostatic tissue.</title>
        <authorList>
            <person name="Davidsson S."/>
            <person name="Carlsson J."/>
            <person name="Molling P."/>
            <person name="Andren O."/>
            <person name="Andersson S.-O."/>
            <person name="Brzuszkiewicz E."/>
            <person name="Poehlein A."/>
            <person name="Al-Zeer M."/>
            <person name="Brinkmann V."/>
            <person name="Scavenius C."/>
            <person name="Nazipi S."/>
            <person name="Soderquist B."/>
            <person name="Bruggemann H."/>
        </authorList>
    </citation>
    <scope>NUCLEOTIDE SEQUENCE [LARGE SCALE GENOMIC DNA]</scope>
    <source>
        <strain evidence="3 5">DSM 753</strain>
    </source>
</reference>
<dbReference type="eggNOG" id="COG1082">
    <property type="taxonomic scope" value="Bacteria"/>
</dbReference>
<reference evidence="2 4" key="1">
    <citation type="submission" date="2007-08" db="EMBL/GenBank/DDBJ databases">
        <title>Draft genome sequence of Clostridium leptum (DSM 753).</title>
        <authorList>
            <person name="Sudarsanam P."/>
            <person name="Ley R."/>
            <person name="Guruge J."/>
            <person name="Turnbaugh P.J."/>
            <person name="Mahowald M."/>
            <person name="Liep D."/>
            <person name="Gordon J."/>
        </authorList>
    </citation>
    <scope>NUCLEOTIDE SEQUENCE [LARGE SCALE GENOMIC DNA]</scope>
    <source>
        <strain evidence="2 4">DSM 753</strain>
    </source>
</reference>
<dbReference type="AlphaFoldDB" id="A7VS01"/>
<dbReference type="GO" id="GO:0016853">
    <property type="term" value="F:isomerase activity"/>
    <property type="evidence" value="ECO:0007669"/>
    <property type="project" value="UniProtKB-KW"/>
</dbReference>
<dbReference type="Gene3D" id="3.20.20.150">
    <property type="entry name" value="Divalent-metal-dependent TIM barrel enzymes"/>
    <property type="match status" value="1"/>
</dbReference>
<gene>
    <name evidence="3" type="ORF">CH238_11960</name>
    <name evidence="2" type="ORF">CLOLEP_01338</name>
</gene>
<comment type="caution">
    <text evidence="2">The sequence shown here is derived from an EMBL/GenBank/DDBJ whole genome shotgun (WGS) entry which is preliminary data.</text>
</comment>
<keyword evidence="3" id="KW-0413">Isomerase</keyword>
<dbReference type="HOGENOM" id="CLU_1060531_0_0_9"/>
<dbReference type="InterPro" id="IPR013022">
    <property type="entry name" value="Xyl_isomerase-like_TIM-brl"/>
</dbReference>
<keyword evidence="2" id="KW-0540">Nuclease</keyword>
<organism evidence="2 4">
    <name type="scientific">[Clostridium] leptum DSM 753</name>
    <dbReference type="NCBI Taxonomy" id="428125"/>
    <lineage>
        <taxon>Bacteria</taxon>
        <taxon>Bacillati</taxon>
        <taxon>Bacillota</taxon>
        <taxon>Clostridia</taxon>
        <taxon>Eubacteriales</taxon>
        <taxon>Oscillospiraceae</taxon>
        <taxon>Oscillospiraceae incertae sedis</taxon>
    </lineage>
</organism>
<name>A7VS01_9FIRM</name>
<dbReference type="InterPro" id="IPR050312">
    <property type="entry name" value="IolE/XylAMocC-like"/>
</dbReference>
<evidence type="ECO:0000313" key="3">
    <source>
        <dbReference type="EMBL" id="PEQ23861.1"/>
    </source>
</evidence>
<evidence type="ECO:0000259" key="1">
    <source>
        <dbReference type="Pfam" id="PF01261"/>
    </source>
</evidence>
<keyword evidence="5" id="KW-1185">Reference proteome</keyword>
<dbReference type="Proteomes" id="UP000003490">
    <property type="component" value="Unassembled WGS sequence"/>
</dbReference>
<reference evidence="2 4" key="2">
    <citation type="submission" date="2007-08" db="EMBL/GenBank/DDBJ databases">
        <authorList>
            <person name="Fulton L."/>
            <person name="Clifton S."/>
            <person name="Fulton B."/>
            <person name="Xu J."/>
            <person name="Minx P."/>
            <person name="Pepin K.H."/>
            <person name="Johnson M."/>
            <person name="Thiruvilangam P."/>
            <person name="Bhonagiri V."/>
            <person name="Nash W.E."/>
            <person name="Wang C."/>
            <person name="Mardis E.R."/>
            <person name="Wilson R.K."/>
        </authorList>
    </citation>
    <scope>NUCLEOTIDE SEQUENCE [LARGE SCALE GENOMIC DNA]</scope>
    <source>
        <strain evidence="2 4">DSM 753</strain>
    </source>
</reference>
<dbReference type="OrthoDB" id="9779184at2"/>
<feature type="domain" description="Xylose isomerase-like TIM barrel" evidence="1">
    <location>
        <begin position="23"/>
        <end position="243"/>
    </location>
</feature>
<dbReference type="PANTHER" id="PTHR12110">
    <property type="entry name" value="HYDROXYPYRUVATE ISOMERASE"/>
    <property type="match status" value="1"/>
</dbReference>
<dbReference type="EMBL" id="NOXF01000010">
    <property type="protein sequence ID" value="PEQ23861.1"/>
    <property type="molecule type" value="Genomic_DNA"/>
</dbReference>
<dbReference type="InterPro" id="IPR036237">
    <property type="entry name" value="Xyl_isomerase-like_sf"/>
</dbReference>
<dbReference type="Pfam" id="PF01261">
    <property type="entry name" value="AP_endonuc_2"/>
    <property type="match status" value="1"/>
</dbReference>
<protein>
    <submittedName>
        <fullName evidence="2">AP endonuclease, family 2</fullName>
    </submittedName>
    <submittedName>
        <fullName evidence="3">Sugar phosphate isomerase/epimerase</fullName>
    </submittedName>
</protein>
<dbReference type="PANTHER" id="PTHR12110:SF21">
    <property type="entry name" value="XYLOSE ISOMERASE-LIKE TIM BARREL DOMAIN-CONTAINING PROTEIN"/>
    <property type="match status" value="1"/>
</dbReference>
<dbReference type="Proteomes" id="UP000220611">
    <property type="component" value="Unassembled WGS sequence"/>
</dbReference>
<keyword evidence="2" id="KW-0378">Hydrolase</keyword>